<reference evidence="2 4" key="1">
    <citation type="journal article" date="2014" name="BMC Genomics">
        <title>Genome sequence of Anopheles sinensis provides insight into genetics basis of mosquito competence for malaria parasites.</title>
        <authorList>
            <person name="Zhou D."/>
            <person name="Zhang D."/>
            <person name="Ding G."/>
            <person name="Shi L."/>
            <person name="Hou Q."/>
            <person name="Ye Y."/>
            <person name="Xu Y."/>
            <person name="Zhou H."/>
            <person name="Xiong C."/>
            <person name="Li S."/>
            <person name="Yu J."/>
            <person name="Hong S."/>
            <person name="Yu X."/>
            <person name="Zou P."/>
            <person name="Chen C."/>
            <person name="Chang X."/>
            <person name="Wang W."/>
            <person name="Lv Y."/>
            <person name="Sun Y."/>
            <person name="Ma L."/>
            <person name="Shen B."/>
            <person name="Zhu C."/>
        </authorList>
    </citation>
    <scope>NUCLEOTIDE SEQUENCE [LARGE SCALE GENOMIC DNA]</scope>
</reference>
<gene>
    <name evidence="2" type="ORF">ZHAS_00008521</name>
</gene>
<keyword evidence="4" id="KW-1185">Reference proteome</keyword>
<evidence type="ECO:0000313" key="2">
    <source>
        <dbReference type="EMBL" id="KFB41067.1"/>
    </source>
</evidence>
<dbReference type="EnsemblMetazoa" id="ASIC008521-RA">
    <property type="protein sequence ID" value="ASIC008521-PA"/>
    <property type="gene ID" value="ASIC008521"/>
</dbReference>
<organism evidence="2">
    <name type="scientific">Anopheles sinensis</name>
    <name type="common">Mosquito</name>
    <dbReference type="NCBI Taxonomy" id="74873"/>
    <lineage>
        <taxon>Eukaryota</taxon>
        <taxon>Metazoa</taxon>
        <taxon>Ecdysozoa</taxon>
        <taxon>Arthropoda</taxon>
        <taxon>Hexapoda</taxon>
        <taxon>Insecta</taxon>
        <taxon>Pterygota</taxon>
        <taxon>Neoptera</taxon>
        <taxon>Endopterygota</taxon>
        <taxon>Diptera</taxon>
        <taxon>Nematocera</taxon>
        <taxon>Culicoidea</taxon>
        <taxon>Culicidae</taxon>
        <taxon>Anophelinae</taxon>
        <taxon>Anopheles</taxon>
    </lineage>
</organism>
<proteinExistence type="predicted"/>
<dbReference type="AlphaFoldDB" id="A0A084VSX3"/>
<sequence length="122" mass="12982">MCHPGAKHRKPAITAIDAPVPIGKGRATTVGTTTTTASGSITFSTTISATASSTITRKARLSEQGNHNNTIAPMGNSHASKAIDEGGRSKRLGLECRTKRENANECAPIAPKRFRRREDAKR</sequence>
<reference evidence="3" key="2">
    <citation type="submission" date="2020-05" db="UniProtKB">
        <authorList>
            <consortium name="EnsemblMetazoa"/>
        </authorList>
    </citation>
    <scope>IDENTIFICATION</scope>
</reference>
<feature type="region of interest" description="Disordered" evidence="1">
    <location>
        <begin position="66"/>
        <end position="122"/>
    </location>
</feature>
<dbReference type="Proteomes" id="UP000030765">
    <property type="component" value="Unassembled WGS sequence"/>
</dbReference>
<dbReference type="EMBL" id="ATLV01016146">
    <property type="status" value="NOT_ANNOTATED_CDS"/>
    <property type="molecule type" value="Genomic_DNA"/>
</dbReference>
<evidence type="ECO:0000313" key="4">
    <source>
        <dbReference type="Proteomes" id="UP000030765"/>
    </source>
</evidence>
<evidence type="ECO:0000256" key="1">
    <source>
        <dbReference type="SAM" id="MobiDB-lite"/>
    </source>
</evidence>
<feature type="compositionally biased region" description="Basic and acidic residues" evidence="1">
    <location>
        <begin position="81"/>
        <end position="103"/>
    </location>
</feature>
<protein>
    <submittedName>
        <fullName evidence="2 3">Membrane protein</fullName>
    </submittedName>
</protein>
<dbReference type="VEuPathDB" id="VectorBase:ASIC008521"/>
<dbReference type="EMBL" id="KE525057">
    <property type="protein sequence ID" value="KFB41067.1"/>
    <property type="molecule type" value="Genomic_DNA"/>
</dbReference>
<accession>A0A084VSX3</accession>
<evidence type="ECO:0000313" key="3">
    <source>
        <dbReference type="EnsemblMetazoa" id="ASIC008521-PA"/>
    </source>
</evidence>
<name>A0A084VSX3_ANOSI</name>